<comment type="caution">
    <text evidence="2">The sequence shown here is derived from an EMBL/GenBank/DDBJ whole genome shotgun (WGS) entry which is preliminary data.</text>
</comment>
<dbReference type="AlphaFoldDB" id="A0ABD3P834"/>
<evidence type="ECO:0000256" key="1">
    <source>
        <dbReference type="SAM" id="MobiDB-lite"/>
    </source>
</evidence>
<name>A0ABD3P834_9STRA</name>
<dbReference type="Pfam" id="PF14885">
    <property type="entry name" value="GHL15"/>
    <property type="match status" value="1"/>
</dbReference>
<feature type="compositionally biased region" description="Basic and acidic residues" evidence="1">
    <location>
        <begin position="29"/>
        <end position="40"/>
    </location>
</feature>
<dbReference type="Gene3D" id="3.20.20.80">
    <property type="entry name" value="Glycosidases"/>
    <property type="match status" value="1"/>
</dbReference>
<gene>
    <name evidence="2" type="ORF">ACHAW5_000221</name>
</gene>
<feature type="compositionally biased region" description="Acidic residues" evidence="1">
    <location>
        <begin position="41"/>
        <end position="55"/>
    </location>
</feature>
<accession>A0ABD3P834</accession>
<keyword evidence="3" id="KW-1185">Reference proteome</keyword>
<organism evidence="2 3">
    <name type="scientific">Stephanodiscus triporus</name>
    <dbReference type="NCBI Taxonomy" id="2934178"/>
    <lineage>
        <taxon>Eukaryota</taxon>
        <taxon>Sar</taxon>
        <taxon>Stramenopiles</taxon>
        <taxon>Ochrophyta</taxon>
        <taxon>Bacillariophyta</taxon>
        <taxon>Coscinodiscophyceae</taxon>
        <taxon>Thalassiosirophycidae</taxon>
        <taxon>Stephanodiscales</taxon>
        <taxon>Stephanodiscaceae</taxon>
        <taxon>Stephanodiscus</taxon>
    </lineage>
</organism>
<feature type="region of interest" description="Disordered" evidence="1">
    <location>
        <begin position="1"/>
        <end position="56"/>
    </location>
</feature>
<sequence>MRKITTHPSECADEEPPEDEERNGIGGRPSEKVVDKRAEVGEEIDGVTDVPDDDEASAKFPEWSWDRVRTYVAIRRGDDYSDEQIRALAAQDVVMLEKFNGHETYGSVEKGTLEAARRIKAVNTKVKILFYLNSMVHYAGYDANKDFKEEWALHNPKRDNELFKWREKFLSYDHTNLEFREWWIQRGIDMLAHDEIDGIFIDAICKTHHASLQRMKGKSWVEQHGAAYLATAKQLRERLPPGKILIGNVIRAGNGEDGNYRNLQYLDGSYIENWSDPQNVAMSIQLMAKAAKEGYLIMLNADMDHTDFGGIDSLDSRYRLLNQSEFIDFPLGCFLLIVEPHSYFSYHAGVDANRRLTVFDNTRFQAITRKLGKPLGDYVDDGEGGFSREFEHLKVHVNVKTREGKLTVKDEFGGDEL</sequence>
<dbReference type="EMBL" id="JALLAZ020000932">
    <property type="protein sequence ID" value="KAL3784330.1"/>
    <property type="molecule type" value="Genomic_DNA"/>
</dbReference>
<evidence type="ECO:0000313" key="3">
    <source>
        <dbReference type="Proteomes" id="UP001530315"/>
    </source>
</evidence>
<reference evidence="2 3" key="1">
    <citation type="submission" date="2024-10" db="EMBL/GenBank/DDBJ databases">
        <title>Updated reference genomes for cyclostephanoid diatoms.</title>
        <authorList>
            <person name="Roberts W.R."/>
            <person name="Alverson A.J."/>
        </authorList>
    </citation>
    <scope>NUCLEOTIDE SEQUENCE [LARGE SCALE GENOMIC DNA]</scope>
    <source>
        <strain evidence="2 3">AJA276-08</strain>
    </source>
</reference>
<dbReference type="Proteomes" id="UP001530315">
    <property type="component" value="Unassembled WGS sequence"/>
</dbReference>
<evidence type="ECO:0008006" key="4">
    <source>
        <dbReference type="Google" id="ProtNLM"/>
    </source>
</evidence>
<protein>
    <recommendedName>
        <fullName evidence="4">Glycoside-hydrolase family GH114 TIM-barrel domain-containing protein</fullName>
    </recommendedName>
</protein>
<dbReference type="InterPro" id="IPR029455">
    <property type="entry name" value="GHL15"/>
</dbReference>
<proteinExistence type="predicted"/>
<evidence type="ECO:0000313" key="2">
    <source>
        <dbReference type="EMBL" id="KAL3784330.1"/>
    </source>
</evidence>
<feature type="compositionally biased region" description="Acidic residues" evidence="1">
    <location>
        <begin position="11"/>
        <end position="21"/>
    </location>
</feature>